<gene>
    <name evidence="1" type="ORF">DPMN_005037</name>
</gene>
<evidence type="ECO:0000313" key="1">
    <source>
        <dbReference type="EMBL" id="KAH3881115.1"/>
    </source>
</evidence>
<organism evidence="1 2">
    <name type="scientific">Dreissena polymorpha</name>
    <name type="common">Zebra mussel</name>
    <name type="synonym">Mytilus polymorpha</name>
    <dbReference type="NCBI Taxonomy" id="45954"/>
    <lineage>
        <taxon>Eukaryota</taxon>
        <taxon>Metazoa</taxon>
        <taxon>Spiralia</taxon>
        <taxon>Lophotrochozoa</taxon>
        <taxon>Mollusca</taxon>
        <taxon>Bivalvia</taxon>
        <taxon>Autobranchia</taxon>
        <taxon>Heteroconchia</taxon>
        <taxon>Euheterodonta</taxon>
        <taxon>Imparidentia</taxon>
        <taxon>Neoheterodontei</taxon>
        <taxon>Myida</taxon>
        <taxon>Dreissenoidea</taxon>
        <taxon>Dreissenidae</taxon>
        <taxon>Dreissena</taxon>
    </lineage>
</organism>
<evidence type="ECO:0000313" key="2">
    <source>
        <dbReference type="Proteomes" id="UP000828390"/>
    </source>
</evidence>
<sequence>MDTWTEQMNYPVVMVTKIGGNIRLQQKRFLQNKRANETGKYTSRYGQVIVLKSLWL</sequence>
<reference evidence="1" key="2">
    <citation type="submission" date="2020-11" db="EMBL/GenBank/DDBJ databases">
        <authorList>
            <person name="McCartney M.A."/>
            <person name="Auch B."/>
            <person name="Kono T."/>
            <person name="Mallez S."/>
            <person name="Becker A."/>
            <person name="Gohl D.M."/>
            <person name="Silverstein K.A.T."/>
            <person name="Koren S."/>
            <person name="Bechman K.B."/>
            <person name="Herman A."/>
            <person name="Abrahante J.E."/>
            <person name="Garbe J."/>
        </authorList>
    </citation>
    <scope>NUCLEOTIDE SEQUENCE</scope>
    <source>
        <strain evidence="1">Duluth1</strain>
        <tissue evidence="1">Whole animal</tissue>
    </source>
</reference>
<keyword evidence="2" id="KW-1185">Reference proteome</keyword>
<comment type="caution">
    <text evidence="1">The sequence shown here is derived from an EMBL/GenBank/DDBJ whole genome shotgun (WGS) entry which is preliminary data.</text>
</comment>
<dbReference type="Proteomes" id="UP000828390">
    <property type="component" value="Unassembled WGS sequence"/>
</dbReference>
<name>A0A9D4RW45_DREPO</name>
<protein>
    <submittedName>
        <fullName evidence="1">Uncharacterized protein</fullName>
    </submittedName>
</protein>
<reference evidence="1" key="1">
    <citation type="journal article" date="2019" name="bioRxiv">
        <title>The Genome of the Zebra Mussel, Dreissena polymorpha: A Resource for Invasive Species Research.</title>
        <authorList>
            <person name="McCartney M.A."/>
            <person name="Auch B."/>
            <person name="Kono T."/>
            <person name="Mallez S."/>
            <person name="Zhang Y."/>
            <person name="Obille A."/>
            <person name="Becker A."/>
            <person name="Abrahante J.E."/>
            <person name="Garbe J."/>
            <person name="Badalamenti J.P."/>
            <person name="Herman A."/>
            <person name="Mangelson H."/>
            <person name="Liachko I."/>
            <person name="Sullivan S."/>
            <person name="Sone E.D."/>
            <person name="Koren S."/>
            <person name="Silverstein K.A.T."/>
            <person name="Beckman K.B."/>
            <person name="Gohl D.M."/>
        </authorList>
    </citation>
    <scope>NUCLEOTIDE SEQUENCE</scope>
    <source>
        <strain evidence="1">Duluth1</strain>
        <tissue evidence="1">Whole animal</tissue>
    </source>
</reference>
<proteinExistence type="predicted"/>
<dbReference type="AlphaFoldDB" id="A0A9D4RW45"/>
<dbReference type="EMBL" id="JAIWYP010000001">
    <property type="protein sequence ID" value="KAH3881115.1"/>
    <property type="molecule type" value="Genomic_DNA"/>
</dbReference>
<accession>A0A9D4RW45</accession>